<evidence type="ECO:0000313" key="5">
    <source>
        <dbReference type="Proteomes" id="UP000221394"/>
    </source>
</evidence>
<organism evidence="4 5">
    <name type="scientific">Flavimobilis soli</name>
    <dbReference type="NCBI Taxonomy" id="442709"/>
    <lineage>
        <taxon>Bacteria</taxon>
        <taxon>Bacillati</taxon>
        <taxon>Actinomycetota</taxon>
        <taxon>Actinomycetes</taxon>
        <taxon>Micrococcales</taxon>
        <taxon>Jonesiaceae</taxon>
        <taxon>Flavimobilis</taxon>
    </lineage>
</organism>
<sequence>MIVPRYLPGPGVAVVAEGCVALLPEGTLPSVLDAVWDVLRAGEGMDALLPLLTGSRSQGAFGLVEMSGPIVRAYLRGAVELEAVGGRALDSSTVVGEDSHLRAAGASDVPWVGVEWADVDEFTVRAAADAPEGATARRGTGYAALAGVVPAACVTVHLRVSLPASSIGGAAAAADAELEEELYGDTILTVSAQVRQDVAAARVRDEAAASSFEDVELTRVRAGSAAPPAEDDVEVTRLRVDRASEPTGASASAASPAGTVPPVPAPPTPQPQYLHPPTEATAPAEQTVPPEHTSPPEHTQPRLAAPAAPQQPTSAVPTAPSAQPAPATRPAGSRVRAVEDHDGETILSSDLVEIRRSLSSWAHPQVPGPFAVPTEFAPAKLVMSSGLVVTLDRAVLIGRAPVVSRVANRDLPRLVTVSSPHHDISRTHAQVVQEGQRVFVTDLDSTNGVVLHARGQAPQRVRPGVPIEIGPDATVDIGDGVTFRVVRS</sequence>
<gene>
    <name evidence="4" type="ORF">ATL41_1200</name>
</gene>
<name>A0A2A9ECE7_9MICO</name>
<dbReference type="SUPFAM" id="SSF49879">
    <property type="entry name" value="SMAD/FHA domain"/>
    <property type="match status" value="1"/>
</dbReference>
<dbReference type="Gene3D" id="2.60.200.20">
    <property type="match status" value="1"/>
</dbReference>
<feature type="compositionally biased region" description="Low complexity" evidence="2">
    <location>
        <begin position="246"/>
        <end position="258"/>
    </location>
</feature>
<feature type="compositionally biased region" description="Pro residues" evidence="2">
    <location>
        <begin position="259"/>
        <end position="270"/>
    </location>
</feature>
<feature type="region of interest" description="Disordered" evidence="2">
    <location>
        <begin position="243"/>
        <end position="342"/>
    </location>
</feature>
<comment type="caution">
    <text evidence="4">The sequence shown here is derived from an EMBL/GenBank/DDBJ whole genome shotgun (WGS) entry which is preliminary data.</text>
</comment>
<feature type="domain" description="FHA" evidence="3">
    <location>
        <begin position="395"/>
        <end position="456"/>
    </location>
</feature>
<reference evidence="4 5" key="1">
    <citation type="submission" date="2017-10" db="EMBL/GenBank/DDBJ databases">
        <title>Sequencing the genomes of 1000 actinobacteria strains.</title>
        <authorList>
            <person name="Klenk H.-P."/>
        </authorList>
    </citation>
    <scope>NUCLEOTIDE SEQUENCE [LARGE SCALE GENOMIC DNA]</scope>
    <source>
        <strain evidence="4 5">DSM 21574</strain>
    </source>
</reference>
<dbReference type="Pfam" id="PF00498">
    <property type="entry name" value="FHA"/>
    <property type="match status" value="1"/>
</dbReference>
<keyword evidence="1" id="KW-0597">Phosphoprotein</keyword>
<dbReference type="InterPro" id="IPR000253">
    <property type="entry name" value="FHA_dom"/>
</dbReference>
<dbReference type="SMART" id="SM00240">
    <property type="entry name" value="FHA"/>
    <property type="match status" value="1"/>
</dbReference>
<dbReference type="RefSeq" id="WP_098457652.1">
    <property type="nucleotide sequence ID" value="NZ_PDJH01000001.1"/>
</dbReference>
<proteinExistence type="predicted"/>
<protein>
    <submittedName>
        <fullName evidence="4">FHA domain-containing protein</fullName>
    </submittedName>
</protein>
<dbReference type="InterPro" id="IPR008984">
    <property type="entry name" value="SMAD_FHA_dom_sf"/>
</dbReference>
<dbReference type="PROSITE" id="PS50006">
    <property type="entry name" value="FHA_DOMAIN"/>
    <property type="match status" value="1"/>
</dbReference>
<keyword evidence="5" id="KW-1185">Reference proteome</keyword>
<evidence type="ECO:0000256" key="2">
    <source>
        <dbReference type="SAM" id="MobiDB-lite"/>
    </source>
</evidence>
<feature type="compositionally biased region" description="Low complexity" evidence="2">
    <location>
        <begin position="301"/>
        <end position="331"/>
    </location>
</feature>
<dbReference type="Proteomes" id="UP000221394">
    <property type="component" value="Unassembled WGS sequence"/>
</dbReference>
<accession>A0A2A9ECE7</accession>
<evidence type="ECO:0000259" key="3">
    <source>
        <dbReference type="PROSITE" id="PS50006"/>
    </source>
</evidence>
<evidence type="ECO:0000313" key="4">
    <source>
        <dbReference type="EMBL" id="PFG36473.1"/>
    </source>
</evidence>
<dbReference type="CDD" id="cd00060">
    <property type="entry name" value="FHA"/>
    <property type="match status" value="1"/>
</dbReference>
<dbReference type="AlphaFoldDB" id="A0A2A9ECE7"/>
<evidence type="ECO:0000256" key="1">
    <source>
        <dbReference type="ARBA" id="ARBA00022553"/>
    </source>
</evidence>
<dbReference type="EMBL" id="PDJH01000001">
    <property type="protein sequence ID" value="PFG36473.1"/>
    <property type="molecule type" value="Genomic_DNA"/>
</dbReference>
<dbReference type="OrthoDB" id="5485098at2"/>